<comment type="caution">
    <text evidence="3">The sequence shown here is derived from an EMBL/GenBank/DDBJ whole genome shotgun (WGS) entry which is preliminary data.</text>
</comment>
<evidence type="ECO:0000259" key="2">
    <source>
        <dbReference type="Pfam" id="PF00582"/>
    </source>
</evidence>
<accession>A0A133UPI6</accession>
<dbReference type="PANTHER" id="PTHR46268">
    <property type="entry name" value="STRESS RESPONSE PROTEIN NHAX"/>
    <property type="match status" value="1"/>
</dbReference>
<feature type="domain" description="UspA" evidence="2">
    <location>
        <begin position="140"/>
        <end position="259"/>
    </location>
</feature>
<name>A0A133UPI6_9EURY</name>
<dbReference type="Pfam" id="PF00582">
    <property type="entry name" value="Usp"/>
    <property type="match status" value="2"/>
</dbReference>
<protein>
    <recommendedName>
        <fullName evidence="2">UspA domain-containing protein</fullName>
    </recommendedName>
</protein>
<keyword evidence="4" id="KW-1185">Reference proteome</keyword>
<organism evidence="3 4">
    <name type="scientific">candidate division MSBL1 archaeon SCGC-AAA259I09</name>
    <dbReference type="NCBI Taxonomy" id="1698267"/>
    <lineage>
        <taxon>Archaea</taxon>
        <taxon>Methanobacteriati</taxon>
        <taxon>Methanobacteriota</taxon>
        <taxon>candidate division MSBL1</taxon>
    </lineage>
</organism>
<evidence type="ECO:0000256" key="1">
    <source>
        <dbReference type="ARBA" id="ARBA00008791"/>
    </source>
</evidence>
<sequence>MPVANSGNARILMNYATVLARERDAEIMVLTMVTVPDQTPLSGAEQFVSEGEEAISKAMEEAPADIPVHSTIRYGHDVARGIVSAVKEHDTDLLIMGCGSELDERGCTLGRKVDPVIEKSLCDSMVIKPGIVEGLKENARILCPIARGPHSLEVVKIACTLVKPYDGEVTLYHLLEGEETEEEVERYLESLSPDSAPSLSTDIQKLEGGDVSESIVREAESYDVVVMGAEEEGWFESLIFGTIPEKVVKKSDKTVILVKKFQGVKSWFGRWLGT</sequence>
<gene>
    <name evidence="3" type="ORF">AKJ37_06055</name>
</gene>
<dbReference type="InterPro" id="IPR014729">
    <property type="entry name" value="Rossmann-like_a/b/a_fold"/>
</dbReference>
<dbReference type="CDD" id="cd00293">
    <property type="entry name" value="USP-like"/>
    <property type="match status" value="2"/>
</dbReference>
<evidence type="ECO:0000313" key="3">
    <source>
        <dbReference type="EMBL" id="KXA96095.1"/>
    </source>
</evidence>
<dbReference type="AlphaFoldDB" id="A0A133UPI6"/>
<dbReference type="Gene3D" id="3.40.50.620">
    <property type="entry name" value="HUPs"/>
    <property type="match status" value="2"/>
</dbReference>
<dbReference type="Proteomes" id="UP000070463">
    <property type="component" value="Unassembled WGS sequence"/>
</dbReference>
<dbReference type="SUPFAM" id="SSF52402">
    <property type="entry name" value="Adenine nucleotide alpha hydrolases-like"/>
    <property type="match status" value="2"/>
</dbReference>
<comment type="similarity">
    <text evidence="1">Belongs to the universal stress protein A family.</text>
</comment>
<dbReference type="EMBL" id="LHXR01000109">
    <property type="protein sequence ID" value="KXA96095.1"/>
    <property type="molecule type" value="Genomic_DNA"/>
</dbReference>
<reference evidence="3 4" key="1">
    <citation type="journal article" date="2016" name="Sci. Rep.">
        <title>Metabolic traits of an uncultured archaeal lineage -MSBL1- from brine pools of the Red Sea.</title>
        <authorList>
            <person name="Mwirichia R."/>
            <person name="Alam I."/>
            <person name="Rashid M."/>
            <person name="Vinu M."/>
            <person name="Ba-Alawi W."/>
            <person name="Anthony Kamau A."/>
            <person name="Kamanda Ngugi D."/>
            <person name="Goker M."/>
            <person name="Klenk H.P."/>
            <person name="Bajic V."/>
            <person name="Stingl U."/>
        </authorList>
    </citation>
    <scope>NUCLEOTIDE SEQUENCE [LARGE SCALE GENOMIC DNA]</scope>
    <source>
        <strain evidence="3">SCGC-AAA259I09</strain>
    </source>
</reference>
<evidence type="ECO:0000313" key="4">
    <source>
        <dbReference type="Proteomes" id="UP000070463"/>
    </source>
</evidence>
<dbReference type="PANTHER" id="PTHR46268:SF6">
    <property type="entry name" value="UNIVERSAL STRESS PROTEIN UP12"/>
    <property type="match status" value="1"/>
</dbReference>
<feature type="domain" description="UspA" evidence="2">
    <location>
        <begin position="2"/>
        <end position="128"/>
    </location>
</feature>
<proteinExistence type="inferred from homology"/>
<dbReference type="InterPro" id="IPR006016">
    <property type="entry name" value="UspA"/>
</dbReference>